<sequence>MRFDEVVREEADGYWESSMVHPFVKGLVQGTLPMENFKFYMMQDAIYLKHYSKILAIAASKSETNQEMAYYLESARSINEAELELHRTVFKELHIGEQEQAELIPAPANNNYINHMYNAVLNESLPVAFAALLPCPWLYQSIGEEYKDEKPTQKLYRDWIELYSSKEFKDQLGIQKQMLNKYAKEHPADHQKMKAFFQMSAYYECKFWDMAWSLENWKELTPYELA</sequence>
<dbReference type="SUPFAM" id="SSF48613">
    <property type="entry name" value="Heme oxygenase-like"/>
    <property type="match status" value="1"/>
</dbReference>
<dbReference type="STRING" id="241244.ATY39_13160"/>
<evidence type="ECO:0000256" key="2">
    <source>
        <dbReference type="ARBA" id="ARBA00004948"/>
    </source>
</evidence>
<protein>
    <recommendedName>
        <fullName evidence="6 9">Aminopyrimidine aminohydrolase</fullName>
        <ecNumber evidence="5 9">3.5.99.2</ecNumber>
    </recommendedName>
</protein>
<evidence type="ECO:0000313" key="12">
    <source>
        <dbReference type="Proteomes" id="UP000076021"/>
    </source>
</evidence>
<dbReference type="OrthoDB" id="34166at2"/>
<keyword evidence="7 9" id="KW-0784">Thiamine biosynthesis</keyword>
<dbReference type="InterPro" id="IPR004305">
    <property type="entry name" value="Thiaminase-2/PQQC"/>
</dbReference>
<dbReference type="GO" id="GO:0009228">
    <property type="term" value="P:thiamine biosynthetic process"/>
    <property type="evidence" value="ECO:0007669"/>
    <property type="project" value="UniProtKB-KW"/>
</dbReference>
<evidence type="ECO:0000259" key="10">
    <source>
        <dbReference type="Pfam" id="PF03070"/>
    </source>
</evidence>
<evidence type="ECO:0000256" key="5">
    <source>
        <dbReference type="ARBA" id="ARBA00012684"/>
    </source>
</evidence>
<evidence type="ECO:0000256" key="9">
    <source>
        <dbReference type="RuleBase" id="RU363093"/>
    </source>
</evidence>
<dbReference type="Proteomes" id="UP000076021">
    <property type="component" value="Chromosome"/>
</dbReference>
<dbReference type="AlphaFoldDB" id="A0A143HEW9"/>
<comment type="catalytic activity">
    <reaction evidence="8 9">
        <text>thiamine + H2O = 5-(2-hydroxyethyl)-4-methylthiazole + 4-amino-5-hydroxymethyl-2-methylpyrimidine + H(+)</text>
        <dbReference type="Rhea" id="RHEA:17509"/>
        <dbReference type="ChEBI" id="CHEBI:15377"/>
        <dbReference type="ChEBI" id="CHEBI:15378"/>
        <dbReference type="ChEBI" id="CHEBI:16892"/>
        <dbReference type="ChEBI" id="CHEBI:17957"/>
        <dbReference type="ChEBI" id="CHEBI:18385"/>
        <dbReference type="EC" id="3.5.99.2"/>
    </reaction>
</comment>
<evidence type="ECO:0000256" key="6">
    <source>
        <dbReference type="ARBA" id="ARBA00013647"/>
    </source>
</evidence>
<dbReference type="NCBIfam" id="TIGR04306">
    <property type="entry name" value="salvage_TenA"/>
    <property type="match status" value="1"/>
</dbReference>
<keyword evidence="12" id="KW-1185">Reference proteome</keyword>
<dbReference type="GO" id="GO:0050334">
    <property type="term" value="F:thiaminase activity"/>
    <property type="evidence" value="ECO:0007669"/>
    <property type="project" value="UniProtKB-EC"/>
</dbReference>
<proteinExistence type="inferred from homology"/>
<name>A0A143HEW9_9BACL</name>
<evidence type="ECO:0000256" key="8">
    <source>
        <dbReference type="ARBA" id="ARBA00048337"/>
    </source>
</evidence>
<dbReference type="UniPathway" id="UPA00060"/>
<dbReference type="PANTHER" id="PTHR43198">
    <property type="entry name" value="BIFUNCTIONAL TH2 PROTEIN"/>
    <property type="match status" value="1"/>
</dbReference>
<evidence type="ECO:0000313" key="11">
    <source>
        <dbReference type="EMBL" id="AMX00274.1"/>
    </source>
</evidence>
<evidence type="ECO:0000256" key="7">
    <source>
        <dbReference type="ARBA" id="ARBA00022977"/>
    </source>
</evidence>
<dbReference type="InterPro" id="IPR050967">
    <property type="entry name" value="Thiamine_Salvage_TenA"/>
</dbReference>
<dbReference type="InterPro" id="IPR016084">
    <property type="entry name" value="Haem_Oase-like_multi-hlx"/>
</dbReference>
<dbReference type="EC" id="3.5.99.2" evidence="5 9"/>
<evidence type="ECO:0000256" key="1">
    <source>
        <dbReference type="ARBA" id="ARBA00001881"/>
    </source>
</evidence>
<dbReference type="RefSeq" id="WP_066790480.1">
    <property type="nucleotide sequence ID" value="NZ_CP014806.1"/>
</dbReference>
<evidence type="ECO:0000256" key="3">
    <source>
        <dbReference type="ARBA" id="ARBA00010264"/>
    </source>
</evidence>
<comment type="subunit">
    <text evidence="4">Homotetramer.</text>
</comment>
<accession>A0A143HEW9</accession>
<dbReference type="EMBL" id="CP014806">
    <property type="protein sequence ID" value="AMX00274.1"/>
    <property type="molecule type" value="Genomic_DNA"/>
</dbReference>
<reference evidence="11 12" key="1">
    <citation type="journal article" date="2016" name="Genome Announc.">
        <title>Whole-Genome Sequence of Rummeliibacillus stabekisii Strain PP9 Isolated from Antarctic Soil.</title>
        <authorList>
            <person name="da Mota F.F."/>
            <person name="Vollu R.E."/>
            <person name="Jurelevicius D."/>
            <person name="Seldin L."/>
        </authorList>
    </citation>
    <scope>NUCLEOTIDE SEQUENCE [LARGE SCALE GENOMIC DNA]</scope>
    <source>
        <strain evidence="11 12">PP9</strain>
    </source>
</reference>
<dbReference type="KEGG" id="rst:ATY39_13160"/>
<dbReference type="GO" id="GO:0005829">
    <property type="term" value="C:cytosol"/>
    <property type="evidence" value="ECO:0007669"/>
    <property type="project" value="TreeGrafter"/>
</dbReference>
<comment type="similarity">
    <text evidence="3 9">Belongs to the TenA family.</text>
</comment>
<dbReference type="Gene3D" id="1.20.910.10">
    <property type="entry name" value="Heme oxygenase-like"/>
    <property type="match status" value="1"/>
</dbReference>
<comment type="pathway">
    <text evidence="2 9">Cofactor biosynthesis; thiamine diphosphate biosynthesis.</text>
</comment>
<comment type="function">
    <text evidence="9">Catalyzes an amino-pyrimidine hydrolysis reaction at the C5' of the pyrimidine moiety of thiamine compounds, a reaction that is part of a thiamine salvage pathway.</text>
</comment>
<comment type="catalytic activity">
    <reaction evidence="1 9">
        <text>4-amino-5-aminomethyl-2-methylpyrimidine + H2O = 4-amino-5-hydroxymethyl-2-methylpyrimidine + NH4(+)</text>
        <dbReference type="Rhea" id="RHEA:31799"/>
        <dbReference type="ChEBI" id="CHEBI:15377"/>
        <dbReference type="ChEBI" id="CHEBI:16892"/>
        <dbReference type="ChEBI" id="CHEBI:28938"/>
        <dbReference type="ChEBI" id="CHEBI:63416"/>
        <dbReference type="EC" id="3.5.99.2"/>
    </reaction>
</comment>
<dbReference type="PANTHER" id="PTHR43198:SF2">
    <property type="entry name" value="SI:CH1073-67J19.1-RELATED"/>
    <property type="match status" value="1"/>
</dbReference>
<dbReference type="InterPro" id="IPR027574">
    <property type="entry name" value="Thiaminase_II"/>
</dbReference>
<dbReference type="CDD" id="cd19364">
    <property type="entry name" value="TenA_C_BsTenA-like"/>
    <property type="match status" value="1"/>
</dbReference>
<organism evidence="11 12">
    <name type="scientific">Rummeliibacillus stabekisii</name>
    <dbReference type="NCBI Taxonomy" id="241244"/>
    <lineage>
        <taxon>Bacteria</taxon>
        <taxon>Bacillati</taxon>
        <taxon>Bacillota</taxon>
        <taxon>Bacilli</taxon>
        <taxon>Bacillales</taxon>
        <taxon>Caryophanaceae</taxon>
        <taxon>Rummeliibacillus</taxon>
    </lineage>
</organism>
<gene>
    <name evidence="11" type="ORF">ATY39_13160</name>
</gene>
<dbReference type="Pfam" id="PF03070">
    <property type="entry name" value="TENA_THI-4"/>
    <property type="match status" value="1"/>
</dbReference>
<reference evidence="12" key="2">
    <citation type="submission" date="2016-03" db="EMBL/GenBank/DDBJ databases">
        <authorList>
            <person name="Ploux O."/>
        </authorList>
    </citation>
    <scope>NUCLEOTIDE SEQUENCE [LARGE SCALE GENOMIC DNA]</scope>
    <source>
        <strain evidence="12">PP9</strain>
    </source>
</reference>
<feature type="domain" description="Thiaminase-2/PQQC" evidence="10">
    <location>
        <begin position="10"/>
        <end position="212"/>
    </location>
</feature>
<dbReference type="GO" id="GO:0009229">
    <property type="term" value="P:thiamine diphosphate biosynthetic process"/>
    <property type="evidence" value="ECO:0007669"/>
    <property type="project" value="UniProtKB-UniPathway"/>
</dbReference>
<keyword evidence="9" id="KW-0378">Hydrolase</keyword>
<evidence type="ECO:0000256" key="4">
    <source>
        <dbReference type="ARBA" id="ARBA00011881"/>
    </source>
</evidence>